<evidence type="ECO:0000313" key="9">
    <source>
        <dbReference type="EMBL" id="UJO18373.1"/>
    </source>
</evidence>
<dbReference type="RefSeq" id="XP_047762739.1">
    <property type="nucleotide sequence ID" value="XM_047905449.1"/>
</dbReference>
<feature type="transmembrane region" description="Helical" evidence="7">
    <location>
        <begin position="147"/>
        <end position="180"/>
    </location>
</feature>
<gene>
    <name evidence="9" type="ORF">CLAFUR5_06301</name>
</gene>
<feature type="transmembrane region" description="Helical" evidence="7">
    <location>
        <begin position="236"/>
        <end position="260"/>
    </location>
</feature>
<dbReference type="AlphaFoldDB" id="A0A9Q8P9P3"/>
<dbReference type="InterPro" id="IPR052337">
    <property type="entry name" value="SAT4-like"/>
</dbReference>
<accession>A0A9Q8P9P3</accession>
<evidence type="ECO:0000256" key="7">
    <source>
        <dbReference type="SAM" id="Phobius"/>
    </source>
</evidence>
<feature type="region of interest" description="Disordered" evidence="6">
    <location>
        <begin position="436"/>
        <end position="475"/>
    </location>
</feature>
<dbReference type="PANTHER" id="PTHR33048">
    <property type="entry name" value="PTH11-LIKE INTEGRAL MEMBRANE PROTEIN (AFU_ORTHOLOGUE AFUA_5G11245)"/>
    <property type="match status" value="1"/>
</dbReference>
<dbReference type="EMBL" id="CP090167">
    <property type="protein sequence ID" value="UJO18373.1"/>
    <property type="molecule type" value="Genomic_DNA"/>
</dbReference>
<dbReference type="InterPro" id="IPR049326">
    <property type="entry name" value="Rhodopsin_dom_fungi"/>
</dbReference>
<dbReference type="GO" id="GO:0016020">
    <property type="term" value="C:membrane"/>
    <property type="evidence" value="ECO:0007669"/>
    <property type="project" value="UniProtKB-SubCell"/>
</dbReference>
<comment type="subcellular location">
    <subcellularLocation>
        <location evidence="1">Membrane</location>
        <topology evidence="1">Multi-pass membrane protein</topology>
    </subcellularLocation>
</comment>
<keyword evidence="4 7" id="KW-0472">Membrane</keyword>
<evidence type="ECO:0000256" key="3">
    <source>
        <dbReference type="ARBA" id="ARBA00022989"/>
    </source>
</evidence>
<feature type="transmembrane region" description="Helical" evidence="7">
    <location>
        <begin position="30"/>
        <end position="52"/>
    </location>
</feature>
<dbReference type="KEGG" id="ffu:CLAFUR5_06301"/>
<evidence type="ECO:0000256" key="2">
    <source>
        <dbReference type="ARBA" id="ARBA00022692"/>
    </source>
</evidence>
<keyword evidence="3 7" id="KW-1133">Transmembrane helix</keyword>
<feature type="transmembrane region" description="Helical" evidence="7">
    <location>
        <begin position="64"/>
        <end position="82"/>
    </location>
</feature>
<keyword evidence="10" id="KW-1185">Reference proteome</keyword>
<evidence type="ECO:0000256" key="6">
    <source>
        <dbReference type="SAM" id="MobiDB-lite"/>
    </source>
</evidence>
<dbReference type="Pfam" id="PF20684">
    <property type="entry name" value="Fung_rhodopsin"/>
    <property type="match status" value="1"/>
</dbReference>
<feature type="transmembrane region" description="Helical" evidence="7">
    <location>
        <begin position="275"/>
        <end position="299"/>
    </location>
</feature>
<sequence length="475" mass="54479">MPGNFYTPTIEDIAKWPKPNYADPPEQQSWMGPFVIVWQLISTILVAGRIYLRANRRSGPFGIDDTLIVLAWISSTALTVAACRGEWQFHTGRHLWNYPPTDFSPSLLRYQNAWLAQIFFLLASVFTKCSVLLFYRRMAKNTYSDKWVRTIWVLMFITIGTGIGIFFAYCFMCRPLHYYWDFLFMDTANKTYYCINGDAVTIATGTITIASDFWTAALPCLMFQKYDVGTTRRQKILLNCLFCVGFLVTGVGVARTYYLWKMGNDPDLSWWGYKLYAASVVETQLAIICVCIPFVRAFFRRYFPDFTMQTSRSGRSRTTAPGQYSGTDWNPTNPRASYIMAYTTDENGKVYPLSDCSTAVASPTKGEMFSTIEEEDMEWARRQVQQSNYMPKHSNSPSGSVEIDEPEQKEARERVRRYEATLPMISEKGQEKARAQVQAWVTKRPARDGDEDPILPNMSPIMSSNPSWPRRSADD</sequence>
<dbReference type="OrthoDB" id="4525788at2759"/>
<reference evidence="9" key="2">
    <citation type="journal article" date="2022" name="Microb. Genom.">
        <title>A chromosome-scale genome assembly of the tomato pathogen Cladosporium fulvum reveals a compartmentalized genome architecture and the presence of a dispensable chromosome.</title>
        <authorList>
            <person name="Zaccaron A.Z."/>
            <person name="Chen L.H."/>
            <person name="Samaras A."/>
            <person name="Stergiopoulos I."/>
        </authorList>
    </citation>
    <scope>NUCLEOTIDE SEQUENCE</scope>
    <source>
        <strain evidence="9">Race5_Kim</strain>
    </source>
</reference>
<feature type="transmembrane region" description="Helical" evidence="7">
    <location>
        <begin position="114"/>
        <end position="135"/>
    </location>
</feature>
<evidence type="ECO:0000256" key="5">
    <source>
        <dbReference type="ARBA" id="ARBA00038359"/>
    </source>
</evidence>
<feature type="compositionally biased region" description="Low complexity" evidence="6">
    <location>
        <begin position="456"/>
        <end position="469"/>
    </location>
</feature>
<protein>
    <recommendedName>
        <fullName evidence="8">Rhodopsin domain-containing protein</fullName>
    </recommendedName>
</protein>
<evidence type="ECO:0000256" key="1">
    <source>
        <dbReference type="ARBA" id="ARBA00004141"/>
    </source>
</evidence>
<feature type="region of interest" description="Disordered" evidence="6">
    <location>
        <begin position="388"/>
        <end position="410"/>
    </location>
</feature>
<dbReference type="Proteomes" id="UP000756132">
    <property type="component" value="Chromosome 5"/>
</dbReference>
<feature type="domain" description="Rhodopsin" evidence="8">
    <location>
        <begin position="49"/>
        <end position="301"/>
    </location>
</feature>
<evidence type="ECO:0000259" key="8">
    <source>
        <dbReference type="Pfam" id="PF20684"/>
    </source>
</evidence>
<keyword evidence="2 7" id="KW-0812">Transmembrane</keyword>
<proteinExistence type="inferred from homology"/>
<reference evidence="9" key="1">
    <citation type="submission" date="2021-12" db="EMBL/GenBank/DDBJ databases">
        <authorList>
            <person name="Zaccaron A."/>
            <person name="Stergiopoulos I."/>
        </authorList>
    </citation>
    <scope>NUCLEOTIDE SEQUENCE</scope>
    <source>
        <strain evidence="9">Race5_Kim</strain>
    </source>
</reference>
<feature type="transmembrane region" description="Helical" evidence="7">
    <location>
        <begin position="200"/>
        <end position="224"/>
    </location>
</feature>
<evidence type="ECO:0000313" key="10">
    <source>
        <dbReference type="Proteomes" id="UP000756132"/>
    </source>
</evidence>
<name>A0A9Q8P9P3_PASFU</name>
<evidence type="ECO:0000256" key="4">
    <source>
        <dbReference type="ARBA" id="ARBA00023136"/>
    </source>
</evidence>
<organism evidence="9 10">
    <name type="scientific">Passalora fulva</name>
    <name type="common">Tomato leaf mold</name>
    <name type="synonym">Cladosporium fulvum</name>
    <dbReference type="NCBI Taxonomy" id="5499"/>
    <lineage>
        <taxon>Eukaryota</taxon>
        <taxon>Fungi</taxon>
        <taxon>Dikarya</taxon>
        <taxon>Ascomycota</taxon>
        <taxon>Pezizomycotina</taxon>
        <taxon>Dothideomycetes</taxon>
        <taxon>Dothideomycetidae</taxon>
        <taxon>Mycosphaerellales</taxon>
        <taxon>Mycosphaerellaceae</taxon>
        <taxon>Fulvia</taxon>
    </lineage>
</organism>
<feature type="compositionally biased region" description="Polar residues" evidence="6">
    <location>
        <begin position="388"/>
        <end position="399"/>
    </location>
</feature>
<comment type="similarity">
    <text evidence="5">Belongs to the SAT4 family.</text>
</comment>
<dbReference type="PANTHER" id="PTHR33048:SF129">
    <property type="entry name" value="INTEGRAL MEMBRANE PROTEIN-RELATED"/>
    <property type="match status" value="1"/>
</dbReference>
<dbReference type="GeneID" id="71986179"/>